<protein>
    <submittedName>
        <fullName evidence="1">Uncharacterized protein</fullName>
    </submittedName>
</protein>
<accession>A0ACB6QFZ1</accession>
<proteinExistence type="predicted"/>
<dbReference type="Proteomes" id="UP000799755">
    <property type="component" value="Unassembled WGS sequence"/>
</dbReference>
<evidence type="ECO:0000313" key="2">
    <source>
        <dbReference type="Proteomes" id="UP000799755"/>
    </source>
</evidence>
<reference evidence="1" key="1">
    <citation type="journal article" date="2020" name="Stud. Mycol.">
        <title>101 Dothideomycetes genomes: a test case for predicting lifestyles and emergence of pathogens.</title>
        <authorList>
            <person name="Haridas S."/>
            <person name="Albert R."/>
            <person name="Binder M."/>
            <person name="Bloem J."/>
            <person name="Labutti K."/>
            <person name="Salamov A."/>
            <person name="Andreopoulos B."/>
            <person name="Baker S."/>
            <person name="Barry K."/>
            <person name="Bills G."/>
            <person name="Bluhm B."/>
            <person name="Cannon C."/>
            <person name="Castanera R."/>
            <person name="Culley D."/>
            <person name="Daum C."/>
            <person name="Ezra D."/>
            <person name="Gonzalez J."/>
            <person name="Henrissat B."/>
            <person name="Kuo A."/>
            <person name="Liang C."/>
            <person name="Lipzen A."/>
            <person name="Lutzoni F."/>
            <person name="Magnuson J."/>
            <person name="Mondo S."/>
            <person name="Nolan M."/>
            <person name="Ohm R."/>
            <person name="Pangilinan J."/>
            <person name="Park H.-J."/>
            <person name="Ramirez L."/>
            <person name="Alfaro M."/>
            <person name="Sun H."/>
            <person name="Tritt A."/>
            <person name="Yoshinaga Y."/>
            <person name="Zwiers L.-H."/>
            <person name="Turgeon B."/>
            <person name="Goodwin S."/>
            <person name="Spatafora J."/>
            <person name="Crous P."/>
            <person name="Grigoriev I."/>
        </authorList>
    </citation>
    <scope>NUCLEOTIDE SEQUENCE</scope>
    <source>
        <strain evidence="1">ATCC 200398</strain>
    </source>
</reference>
<sequence length="95" mass="10047">MKISNILLTTIFMGARAMASPAPKNANVVTAESTAAGDPCVEGAFYCGWFLGGMGFSPIDNRALYYCSKPRSAVWVNACDYGEGCKGPSAHCDGW</sequence>
<keyword evidence="2" id="KW-1185">Reference proteome</keyword>
<gene>
    <name evidence="1" type="ORF">BDR25DRAFT_80369</name>
</gene>
<dbReference type="EMBL" id="MU003527">
    <property type="protein sequence ID" value="KAF2465849.1"/>
    <property type="molecule type" value="Genomic_DNA"/>
</dbReference>
<evidence type="ECO:0000313" key="1">
    <source>
        <dbReference type="EMBL" id="KAF2465849.1"/>
    </source>
</evidence>
<comment type="caution">
    <text evidence="1">The sequence shown here is derived from an EMBL/GenBank/DDBJ whole genome shotgun (WGS) entry which is preliminary data.</text>
</comment>
<name>A0ACB6QFZ1_9PLEO</name>
<organism evidence="1 2">
    <name type="scientific">Lindgomyces ingoldianus</name>
    <dbReference type="NCBI Taxonomy" id="673940"/>
    <lineage>
        <taxon>Eukaryota</taxon>
        <taxon>Fungi</taxon>
        <taxon>Dikarya</taxon>
        <taxon>Ascomycota</taxon>
        <taxon>Pezizomycotina</taxon>
        <taxon>Dothideomycetes</taxon>
        <taxon>Pleosporomycetidae</taxon>
        <taxon>Pleosporales</taxon>
        <taxon>Lindgomycetaceae</taxon>
        <taxon>Lindgomyces</taxon>
    </lineage>
</organism>